<evidence type="ECO:0000256" key="5">
    <source>
        <dbReference type="ARBA" id="ARBA00023002"/>
    </source>
</evidence>
<gene>
    <name evidence="10" type="ORF">GCM10009836_02090</name>
</gene>
<protein>
    <submittedName>
        <fullName evidence="10">Acyl-CoA dehydrogenase family protein</fullName>
    </submittedName>
</protein>
<dbReference type="InterPro" id="IPR009100">
    <property type="entry name" value="AcylCoA_DH/oxidase_NM_dom_sf"/>
</dbReference>
<dbReference type="InterPro" id="IPR052161">
    <property type="entry name" value="Mycobact_Acyl-CoA_DH"/>
</dbReference>
<dbReference type="EMBL" id="BAAAQK010000001">
    <property type="protein sequence ID" value="GAA1827943.1"/>
    <property type="molecule type" value="Genomic_DNA"/>
</dbReference>
<keyword evidence="3 6" id="KW-0285">Flavoprotein</keyword>
<dbReference type="Gene3D" id="1.20.140.10">
    <property type="entry name" value="Butyryl-CoA Dehydrogenase, subunit A, domain 3"/>
    <property type="match status" value="1"/>
</dbReference>
<proteinExistence type="inferred from homology"/>
<comment type="similarity">
    <text evidence="2 6">Belongs to the acyl-CoA dehydrogenase family.</text>
</comment>
<evidence type="ECO:0000256" key="4">
    <source>
        <dbReference type="ARBA" id="ARBA00022827"/>
    </source>
</evidence>
<evidence type="ECO:0000256" key="2">
    <source>
        <dbReference type="ARBA" id="ARBA00009347"/>
    </source>
</evidence>
<evidence type="ECO:0000256" key="1">
    <source>
        <dbReference type="ARBA" id="ARBA00001974"/>
    </source>
</evidence>
<dbReference type="PANTHER" id="PTHR43292">
    <property type="entry name" value="ACYL-COA DEHYDROGENASE"/>
    <property type="match status" value="1"/>
</dbReference>
<evidence type="ECO:0000256" key="7">
    <source>
        <dbReference type="SAM" id="MobiDB-lite"/>
    </source>
</evidence>
<comment type="caution">
    <text evidence="10">The sequence shown here is derived from an EMBL/GenBank/DDBJ whole genome shotgun (WGS) entry which is preliminary data.</text>
</comment>
<dbReference type="SUPFAM" id="SSF56645">
    <property type="entry name" value="Acyl-CoA dehydrogenase NM domain-like"/>
    <property type="match status" value="1"/>
</dbReference>
<evidence type="ECO:0000256" key="3">
    <source>
        <dbReference type="ARBA" id="ARBA00022630"/>
    </source>
</evidence>
<dbReference type="SUPFAM" id="SSF47203">
    <property type="entry name" value="Acyl-CoA dehydrogenase C-terminal domain-like"/>
    <property type="match status" value="1"/>
</dbReference>
<name>A0ABN2MIU2_9PSEU</name>
<dbReference type="InterPro" id="IPR006091">
    <property type="entry name" value="Acyl-CoA_Oxase/DH_mid-dom"/>
</dbReference>
<feature type="domain" description="Acyl-CoA dehydrogenase/oxidase C-terminal" evidence="8">
    <location>
        <begin position="282"/>
        <end position="384"/>
    </location>
</feature>
<dbReference type="PANTHER" id="PTHR43292:SF4">
    <property type="entry name" value="ACYL-COA DEHYDROGENASE FADE34"/>
    <property type="match status" value="1"/>
</dbReference>
<dbReference type="InterPro" id="IPR046373">
    <property type="entry name" value="Acyl-CoA_Oxase/DH_mid-dom_sf"/>
</dbReference>
<keyword evidence="4 6" id="KW-0274">FAD</keyword>
<evidence type="ECO:0000313" key="11">
    <source>
        <dbReference type="Proteomes" id="UP001500449"/>
    </source>
</evidence>
<keyword evidence="5 6" id="KW-0560">Oxidoreductase</keyword>
<reference evidence="10 11" key="1">
    <citation type="journal article" date="2019" name="Int. J. Syst. Evol. Microbiol.">
        <title>The Global Catalogue of Microorganisms (GCM) 10K type strain sequencing project: providing services to taxonomists for standard genome sequencing and annotation.</title>
        <authorList>
            <consortium name="The Broad Institute Genomics Platform"/>
            <consortium name="The Broad Institute Genome Sequencing Center for Infectious Disease"/>
            <person name="Wu L."/>
            <person name="Ma J."/>
        </authorList>
    </citation>
    <scope>NUCLEOTIDE SEQUENCE [LARGE SCALE GENOMIC DNA]</scope>
    <source>
        <strain evidence="10 11">JCM 16009</strain>
    </source>
</reference>
<evidence type="ECO:0000256" key="6">
    <source>
        <dbReference type="RuleBase" id="RU362125"/>
    </source>
</evidence>
<dbReference type="InterPro" id="IPR009075">
    <property type="entry name" value="AcylCo_DH/oxidase_C"/>
</dbReference>
<dbReference type="Pfam" id="PF00441">
    <property type="entry name" value="Acyl-CoA_dh_1"/>
    <property type="match status" value="1"/>
</dbReference>
<accession>A0ABN2MIU2</accession>
<sequence>MPVSVAEDLDRWLADHWDPELGLREWRAVLVDSGWARPAWPGEWWGMGLPPADAAEAQRVLAEAEVVGPPSTVAVNLVAPTILQHGSDLLRSTFLRPALVGDHAWTQLFSEPGAGSDLAGVTTRAERRAELPGDTWIVNGHKVWNSGAQDADHGLLLARTDWDVPKHRGLTCLVVDMRAAGVHVRPLPQMNGYATFSEVVLTDVRVPAEHVLGEVGGGWAVVNAMLANERSLGAGAGTVPVPGNVAGRCRREAAEEAARAARHFSWYPQRYGRADLVAAARSADPLVRQQIARVVTLARIAAWSAGRARANLRLGRVAGAEGSLAKLMTSELARAAAVAHAQLAGPDVLLGDTLTAEILLSVPAVSIAGGTDEIQKNIVAERVLGLPKDPTSDAHVPFRDVRRNGPAEPSGAELSGAELSGAEPSGAGS</sequence>
<evidence type="ECO:0000313" key="10">
    <source>
        <dbReference type="EMBL" id="GAA1827943.1"/>
    </source>
</evidence>
<dbReference type="Gene3D" id="2.40.110.10">
    <property type="entry name" value="Butyryl-CoA Dehydrogenase, subunit A, domain 2"/>
    <property type="match status" value="1"/>
</dbReference>
<organism evidence="10 11">
    <name type="scientific">Pseudonocardia ailaonensis</name>
    <dbReference type="NCBI Taxonomy" id="367279"/>
    <lineage>
        <taxon>Bacteria</taxon>
        <taxon>Bacillati</taxon>
        <taxon>Actinomycetota</taxon>
        <taxon>Actinomycetes</taxon>
        <taxon>Pseudonocardiales</taxon>
        <taxon>Pseudonocardiaceae</taxon>
        <taxon>Pseudonocardia</taxon>
    </lineage>
</organism>
<dbReference type="InterPro" id="IPR037069">
    <property type="entry name" value="AcylCoA_DH/ox_N_sf"/>
</dbReference>
<feature type="region of interest" description="Disordered" evidence="7">
    <location>
        <begin position="389"/>
        <end position="429"/>
    </location>
</feature>
<feature type="domain" description="Acyl-CoA oxidase/dehydrogenase middle" evidence="9">
    <location>
        <begin position="109"/>
        <end position="204"/>
    </location>
</feature>
<dbReference type="Pfam" id="PF02770">
    <property type="entry name" value="Acyl-CoA_dh_M"/>
    <property type="match status" value="1"/>
</dbReference>
<evidence type="ECO:0000259" key="9">
    <source>
        <dbReference type="Pfam" id="PF02770"/>
    </source>
</evidence>
<feature type="compositionally biased region" description="Basic and acidic residues" evidence="7">
    <location>
        <begin position="390"/>
        <end position="405"/>
    </location>
</feature>
<dbReference type="Proteomes" id="UP001500449">
    <property type="component" value="Unassembled WGS sequence"/>
</dbReference>
<comment type="cofactor">
    <cofactor evidence="1 6">
        <name>FAD</name>
        <dbReference type="ChEBI" id="CHEBI:57692"/>
    </cofactor>
</comment>
<dbReference type="Gene3D" id="1.10.540.10">
    <property type="entry name" value="Acyl-CoA dehydrogenase/oxidase, N-terminal domain"/>
    <property type="match status" value="1"/>
</dbReference>
<keyword evidence="11" id="KW-1185">Reference proteome</keyword>
<dbReference type="InterPro" id="IPR036250">
    <property type="entry name" value="AcylCo_DH-like_C"/>
</dbReference>
<evidence type="ECO:0000259" key="8">
    <source>
        <dbReference type="Pfam" id="PF00441"/>
    </source>
</evidence>